<dbReference type="Pfam" id="PF07064">
    <property type="entry name" value="RIC1"/>
    <property type="match status" value="1"/>
</dbReference>
<keyword evidence="2" id="KW-0472">Membrane</keyword>
<evidence type="ECO:0000313" key="5">
    <source>
        <dbReference type="EMBL" id="KAL0640846.1"/>
    </source>
</evidence>
<accession>A0ABR3GY25</accession>
<dbReference type="Pfam" id="PF25440">
    <property type="entry name" value="Beta-prop_RIC1_2nd"/>
    <property type="match status" value="1"/>
</dbReference>
<dbReference type="PANTHER" id="PTHR22746:SF10">
    <property type="entry name" value="GUANINE NUCLEOTIDE EXCHANGE FACTOR SUBUNIT RIC1"/>
    <property type="match status" value="1"/>
</dbReference>
<feature type="region of interest" description="Disordered" evidence="3">
    <location>
        <begin position="14"/>
        <end position="91"/>
    </location>
</feature>
<dbReference type="InterPro" id="IPR009771">
    <property type="entry name" value="RIC1_C"/>
</dbReference>
<proteinExistence type="predicted"/>
<name>A0ABR3GY25_9PEZI</name>
<evidence type="ECO:0000313" key="6">
    <source>
        <dbReference type="Proteomes" id="UP001447188"/>
    </source>
</evidence>
<evidence type="ECO:0000256" key="3">
    <source>
        <dbReference type="SAM" id="MobiDB-lite"/>
    </source>
</evidence>
<evidence type="ECO:0000256" key="2">
    <source>
        <dbReference type="ARBA" id="ARBA00023136"/>
    </source>
</evidence>
<dbReference type="Proteomes" id="UP001447188">
    <property type="component" value="Unassembled WGS sequence"/>
</dbReference>
<gene>
    <name evidence="5" type="primary">RIC1</name>
    <name evidence="5" type="ORF">Q9L58_000153</name>
</gene>
<dbReference type="PANTHER" id="PTHR22746">
    <property type="entry name" value="RAB6A-GEF COMPLEX PARTNER PROTEIN 1"/>
    <property type="match status" value="1"/>
</dbReference>
<organism evidence="5 6">
    <name type="scientific">Discina gigas</name>
    <dbReference type="NCBI Taxonomy" id="1032678"/>
    <lineage>
        <taxon>Eukaryota</taxon>
        <taxon>Fungi</taxon>
        <taxon>Dikarya</taxon>
        <taxon>Ascomycota</taxon>
        <taxon>Pezizomycotina</taxon>
        <taxon>Pezizomycetes</taxon>
        <taxon>Pezizales</taxon>
        <taxon>Discinaceae</taxon>
        <taxon>Discina</taxon>
    </lineage>
</organism>
<dbReference type="Gene3D" id="2.130.10.10">
    <property type="entry name" value="YVTN repeat-like/Quinoprotein amine dehydrogenase"/>
    <property type="match status" value="1"/>
</dbReference>
<feature type="domain" description="RIC1 C-terminal alpha solenoid region" evidence="4">
    <location>
        <begin position="870"/>
        <end position="1041"/>
    </location>
</feature>
<dbReference type="EMBL" id="JBBBZM010000001">
    <property type="protein sequence ID" value="KAL0640846.1"/>
    <property type="molecule type" value="Genomic_DNA"/>
</dbReference>
<dbReference type="InterPro" id="IPR015943">
    <property type="entry name" value="WD40/YVTN_repeat-like_dom_sf"/>
</dbReference>
<sequence length="1098" mass="120496">MYWPLGTPRIYAAKLPAVSAPPVYDSDDDSAELVRNSLSGSSGAGEEDDEVKELADDDEEEARDGQKIGEKEVADEVPQRTDDPVVVEDSGGDGDVETGILALKIARNGVLFATITAAELTIWQTKATVVAHVRRSQTSLASYGLNTDVLIRPDSLIFVVQTALGYLITYSLANDPSRDARVYKPGFANNHHYARQNSVAASGAGGRAAFGPGGLMLGVGEAGGVKEYSVRFRMVIKVDAGIKKVLALDEELMVATMKPSAIQCIRWQPDSTGSQTTTELLSRMPWVQKKAIITDMIHDKPMNMSTWITDDGRAYMVQKLGLADGESPARMFKGFCFHTPNTAAEKAVKVAINARFSLIGVSCAGGSIHVYTVRDYNGGIALSHIIPSPSTSYSTGRTTFIAWSPDGYCLFSGYTKGWATWSVYGKPGGSSFSADLRIASKNPGEGHLSGVRDGSWLPSGGEILLTKQGGSEKLWVLEFARSAVTGCFSSANIARAVLQTSEKILIYRGYDQSDIAAICQETSVLWHHVQMPTVYLVDNWPVKAVVISPDGRYVAIAGRRGLAHYSVNSGRWKTFANEGMEQEFVVRGGMCWYQHILIAAVECDETYELRLYSRELQLDNSLILHVETLPSPVVSISQAGDDSLLVYTFDNALYHFIVQGTKDSVKLTQVGQIYFHGIVRSPGRVRSISWILPEEQLRNGDPSQDVAAATVVFLVDGKLVLLQPSRTDEGAAKYDMRTLQHNVEYYVLMREHPLQQLFLPSSATVDQARTPTEIYSPGASMVGEGLADSLWLFDGTDMKVWGDVQEIIEAPHGEGGKEIPAPVRITVDFYPMSTLLGKGIILGVESELVQRRDINFSYFKFATRTHLFINHILRDHLANHRPGAAVELAVGYEKLTYFGHALEVLLHDVLDDEADNAPDPADAVLPEVIRFLSHFPHYLDVIVGCTRKTEVASWTHLFNVVGSPQALFEESLSRGLLKTAGGYLLVLHTLEQLSSSSQDMVRLLARAVAEGDWDLCKELARFLTALDNSGKTLKEALELVELRSPVEEFDRSFMFESARLKSPPVTGRKRSGTTGGIEENTVEPDYRFPDVGEKSRQE</sequence>
<reference evidence="5 6" key="1">
    <citation type="submission" date="2024-02" db="EMBL/GenBank/DDBJ databases">
        <title>Discinaceae phylogenomics.</title>
        <authorList>
            <person name="Dirks A.C."/>
            <person name="James T.Y."/>
        </authorList>
    </citation>
    <scope>NUCLEOTIDE SEQUENCE [LARGE SCALE GENOMIC DNA]</scope>
    <source>
        <strain evidence="5 6">ACD0624</strain>
    </source>
</reference>
<comment type="caution">
    <text evidence="5">The sequence shown here is derived from an EMBL/GenBank/DDBJ whole genome shotgun (WGS) entry which is preliminary data.</text>
</comment>
<dbReference type="InterPro" id="IPR040096">
    <property type="entry name" value="Ric1"/>
</dbReference>
<comment type="subcellular location">
    <subcellularLocation>
        <location evidence="1">Membrane</location>
    </subcellularLocation>
</comment>
<feature type="region of interest" description="Disordered" evidence="3">
    <location>
        <begin position="1062"/>
        <end position="1098"/>
    </location>
</feature>
<feature type="compositionally biased region" description="Basic and acidic residues" evidence="3">
    <location>
        <begin position="63"/>
        <end position="83"/>
    </location>
</feature>
<feature type="compositionally biased region" description="Acidic residues" evidence="3">
    <location>
        <begin position="45"/>
        <end position="62"/>
    </location>
</feature>
<dbReference type="SUPFAM" id="SSF82171">
    <property type="entry name" value="DPP6 N-terminal domain-like"/>
    <property type="match status" value="1"/>
</dbReference>
<evidence type="ECO:0000256" key="1">
    <source>
        <dbReference type="ARBA" id="ARBA00004370"/>
    </source>
</evidence>
<evidence type="ECO:0000259" key="4">
    <source>
        <dbReference type="Pfam" id="PF07064"/>
    </source>
</evidence>
<feature type="compositionally biased region" description="Basic and acidic residues" evidence="3">
    <location>
        <begin position="1084"/>
        <end position="1098"/>
    </location>
</feature>
<protein>
    <submittedName>
        <fullName evidence="5">WD40 repeat protein</fullName>
    </submittedName>
</protein>
<keyword evidence="6" id="KW-1185">Reference proteome</keyword>